<comment type="caution">
    <text evidence="3">The sequence shown here is derived from an EMBL/GenBank/DDBJ whole genome shotgun (WGS) entry which is preliminary data.</text>
</comment>
<feature type="region of interest" description="Disordered" evidence="1">
    <location>
        <begin position="330"/>
        <end position="351"/>
    </location>
</feature>
<proteinExistence type="predicted"/>
<gene>
    <name evidence="3" type="ORF">EIP91_004718</name>
</gene>
<dbReference type="OrthoDB" id="2874149at2759"/>
<keyword evidence="2" id="KW-0472">Membrane</keyword>
<dbReference type="GO" id="GO:0016020">
    <property type="term" value="C:membrane"/>
    <property type="evidence" value="ECO:0007669"/>
    <property type="project" value="InterPro"/>
</dbReference>
<evidence type="ECO:0000256" key="2">
    <source>
        <dbReference type="SAM" id="Phobius"/>
    </source>
</evidence>
<accession>A0A4R0R895</accession>
<keyword evidence="2" id="KW-0812">Transmembrane</keyword>
<evidence type="ECO:0000256" key="1">
    <source>
        <dbReference type="SAM" id="MobiDB-lite"/>
    </source>
</evidence>
<evidence type="ECO:0000313" key="3">
    <source>
        <dbReference type="EMBL" id="TCD63950.1"/>
    </source>
</evidence>
<feature type="compositionally biased region" description="Low complexity" evidence="1">
    <location>
        <begin position="284"/>
        <end position="303"/>
    </location>
</feature>
<protein>
    <submittedName>
        <fullName evidence="3">Uncharacterized protein</fullName>
    </submittedName>
</protein>
<dbReference type="Pfam" id="PF02076">
    <property type="entry name" value="STE3"/>
    <property type="match status" value="1"/>
</dbReference>
<feature type="transmembrane region" description="Helical" evidence="2">
    <location>
        <begin position="12"/>
        <end position="31"/>
    </location>
</feature>
<feature type="transmembrane region" description="Helical" evidence="2">
    <location>
        <begin position="69"/>
        <end position="89"/>
    </location>
</feature>
<dbReference type="GO" id="GO:0004932">
    <property type="term" value="F:mating-type factor pheromone receptor activity"/>
    <property type="evidence" value="ECO:0007669"/>
    <property type="project" value="InterPro"/>
</dbReference>
<dbReference type="Proteomes" id="UP000292702">
    <property type="component" value="Unassembled WGS sequence"/>
</dbReference>
<organism evidence="3 4">
    <name type="scientific">Steccherinum ochraceum</name>
    <dbReference type="NCBI Taxonomy" id="92696"/>
    <lineage>
        <taxon>Eukaryota</taxon>
        <taxon>Fungi</taxon>
        <taxon>Dikarya</taxon>
        <taxon>Basidiomycota</taxon>
        <taxon>Agaricomycotina</taxon>
        <taxon>Agaricomycetes</taxon>
        <taxon>Polyporales</taxon>
        <taxon>Steccherinaceae</taxon>
        <taxon>Steccherinum</taxon>
    </lineage>
</organism>
<dbReference type="EMBL" id="RWJN01000264">
    <property type="protein sequence ID" value="TCD63950.1"/>
    <property type="molecule type" value="Genomic_DNA"/>
</dbReference>
<dbReference type="STRING" id="92696.A0A4R0R895"/>
<keyword evidence="2" id="KW-1133">Transmembrane helix</keyword>
<dbReference type="InterPro" id="IPR001499">
    <property type="entry name" value="GPCR_STE3"/>
</dbReference>
<evidence type="ECO:0000313" key="4">
    <source>
        <dbReference type="Proteomes" id="UP000292702"/>
    </source>
</evidence>
<dbReference type="AlphaFoldDB" id="A0A4R0R895"/>
<sequence length="385" mass="41931">MNWTFLRPLLSAVLISLFVLISTIFSLYSYLRASGGLRPWTSFADVHATFGDVFIVDAKLDLTRIEVEWWVAPASTLVFFITTSLGFVFGSDESMFGFRTVRRWYNTRFLGRSMDMDSFVAPSEGFPATISLTSGSSPVPNWNDSLRFSHAPDTVRLKVPKIISDSPPPASDLSSDTDSDASFIVSTLNYVQSSTGRRALGLASQAEEAAPEARGVVKVIEEPETILPPASPNRLSVVDPALHLPDAPASVPDTTILSSSWPEPPSTLPISINLSPLPVPSPSPTGSRRSHPTSPTGSISSSTISMSTYQDGWFLPVSYETRPFEHSGVPTEVVLPPPPRAVRKMRSKDSLHRALHLGRDRPSGKGRRGDALEEGVYMTVVKETV</sequence>
<reference evidence="3 4" key="1">
    <citation type="submission" date="2018-11" db="EMBL/GenBank/DDBJ databases">
        <title>Genome assembly of Steccherinum ochraceum LE-BIN_3174, the white-rot fungus of the Steccherinaceae family (The Residual Polyporoid clade, Polyporales, Basidiomycota).</title>
        <authorList>
            <person name="Fedorova T.V."/>
            <person name="Glazunova O.A."/>
            <person name="Landesman E.O."/>
            <person name="Moiseenko K.V."/>
            <person name="Psurtseva N.V."/>
            <person name="Savinova O.S."/>
            <person name="Shakhova N.V."/>
            <person name="Tyazhelova T.V."/>
            <person name="Vasina D.V."/>
        </authorList>
    </citation>
    <scope>NUCLEOTIDE SEQUENCE [LARGE SCALE GENOMIC DNA]</scope>
    <source>
        <strain evidence="3 4">LE-BIN_3174</strain>
    </source>
</reference>
<keyword evidence="4" id="KW-1185">Reference proteome</keyword>
<name>A0A4R0R895_9APHY</name>
<feature type="region of interest" description="Disordered" evidence="1">
    <location>
        <begin position="260"/>
        <end position="303"/>
    </location>
</feature>